<proteinExistence type="predicted"/>
<protein>
    <submittedName>
        <fullName evidence="2">Uncharacterized protein</fullName>
    </submittedName>
</protein>
<evidence type="ECO:0000256" key="1">
    <source>
        <dbReference type="SAM" id="SignalP"/>
    </source>
</evidence>
<dbReference type="Proteomes" id="UP000236161">
    <property type="component" value="Unassembled WGS sequence"/>
</dbReference>
<evidence type="ECO:0000313" key="2">
    <source>
        <dbReference type="EMBL" id="PKA65057.1"/>
    </source>
</evidence>
<evidence type="ECO:0000313" key="4">
    <source>
        <dbReference type="Proteomes" id="UP000236161"/>
    </source>
</evidence>
<feature type="chain" id="PRO_5015080964" evidence="1">
    <location>
        <begin position="23"/>
        <end position="147"/>
    </location>
</feature>
<reference evidence="2" key="2">
    <citation type="submission" date="2017-10" db="EMBL/GenBank/DDBJ databases">
        <authorList>
            <person name="Banno H."/>
            <person name="Chua N.-H."/>
        </authorList>
    </citation>
    <scope>NUCLEOTIDE SEQUENCE</scope>
    <source>
        <strain evidence="2">ASH160606</strain>
        <tissue evidence="2">Stem</tissue>
    </source>
</reference>
<evidence type="ECO:0000313" key="3">
    <source>
        <dbReference type="EMBL" id="PKA65058.1"/>
    </source>
</evidence>
<sequence length="147" mass="16684">MASSRFLLLLLLGLLVFAATAAAEVKLPINYISVVNFNNEERLARVANYGYQAYKDARNSSRGSDLPPLINERWIDVGVQLDPIFIIARRLCVIFEGNISPRQVPPEQFQLKAIVRVKFLEQFGLSLKFRGINQHSIIVDKIEYHIA</sequence>
<organism evidence="2 4">
    <name type="scientific">Apostasia shenzhenica</name>
    <dbReference type="NCBI Taxonomy" id="1088818"/>
    <lineage>
        <taxon>Eukaryota</taxon>
        <taxon>Viridiplantae</taxon>
        <taxon>Streptophyta</taxon>
        <taxon>Embryophyta</taxon>
        <taxon>Tracheophyta</taxon>
        <taxon>Spermatophyta</taxon>
        <taxon>Magnoliopsida</taxon>
        <taxon>Liliopsida</taxon>
        <taxon>Asparagales</taxon>
        <taxon>Orchidaceae</taxon>
        <taxon>Apostasioideae</taxon>
        <taxon>Apostasia</taxon>
    </lineage>
</organism>
<keyword evidence="4" id="KW-1185">Reference proteome</keyword>
<dbReference type="EMBL" id="KZ451898">
    <property type="protein sequence ID" value="PKA65057.1"/>
    <property type="molecule type" value="Genomic_DNA"/>
</dbReference>
<keyword evidence="1" id="KW-0732">Signal</keyword>
<dbReference type="AlphaFoldDB" id="A0A2I0BB88"/>
<reference evidence="2 4" key="1">
    <citation type="journal article" date="2017" name="Nature">
        <title>The Apostasia genome and the evolution of orchids.</title>
        <authorList>
            <person name="Zhang G.Q."/>
            <person name="Liu K.W."/>
            <person name="Li Z."/>
            <person name="Lohaus R."/>
            <person name="Hsiao Y.Y."/>
            <person name="Niu S.C."/>
            <person name="Wang J.Y."/>
            <person name="Lin Y.C."/>
            <person name="Xu Q."/>
            <person name="Chen L.J."/>
            <person name="Yoshida K."/>
            <person name="Fujiwara S."/>
            <person name="Wang Z.W."/>
            <person name="Zhang Y.Q."/>
            <person name="Mitsuda N."/>
            <person name="Wang M."/>
            <person name="Liu G.H."/>
            <person name="Pecoraro L."/>
            <person name="Huang H.X."/>
            <person name="Xiao X.J."/>
            <person name="Lin M."/>
            <person name="Wu X.Y."/>
            <person name="Wu W.L."/>
            <person name="Chen Y.Y."/>
            <person name="Chang S.B."/>
            <person name="Sakamoto S."/>
            <person name="Ohme-Takagi M."/>
            <person name="Yagi M."/>
            <person name="Zeng S.J."/>
            <person name="Shen C.Y."/>
            <person name="Yeh C.M."/>
            <person name="Luo Y.B."/>
            <person name="Tsai W.C."/>
            <person name="Van de Peer Y."/>
            <person name="Liu Z.J."/>
        </authorList>
    </citation>
    <scope>NUCLEOTIDE SEQUENCE [LARGE SCALE GENOMIC DNA]</scope>
    <source>
        <strain evidence="2">ASH160606</strain>
        <strain evidence="4">cv. Shenzhen</strain>
        <tissue evidence="2">Stem</tissue>
    </source>
</reference>
<gene>
    <name evidence="2" type="ORF">AXF42_Ash019069</name>
    <name evidence="3" type="ORF">AXF42_Ash019070</name>
</gene>
<feature type="signal peptide" evidence="1">
    <location>
        <begin position="1"/>
        <end position="22"/>
    </location>
</feature>
<accession>A0A2I0BB88</accession>
<dbReference type="EMBL" id="KZ451898">
    <property type="protein sequence ID" value="PKA65058.1"/>
    <property type="molecule type" value="Genomic_DNA"/>
</dbReference>
<name>A0A2I0BB88_9ASPA</name>